<dbReference type="HAMAP" id="MF_00651">
    <property type="entry name" value="Nuclease_YqgF"/>
    <property type="match status" value="1"/>
</dbReference>
<dbReference type="SUPFAM" id="SSF53098">
    <property type="entry name" value="Ribonuclease H-like"/>
    <property type="match status" value="1"/>
</dbReference>
<accession>A0A2Z4UD47</accession>
<dbReference type="GO" id="GO:0000967">
    <property type="term" value="P:rRNA 5'-end processing"/>
    <property type="evidence" value="ECO:0007669"/>
    <property type="project" value="UniProtKB-UniRule"/>
</dbReference>
<dbReference type="NCBIfam" id="TIGR00250">
    <property type="entry name" value="RNAse_H_YqgF"/>
    <property type="match status" value="1"/>
</dbReference>
<name>A0A2Z4UD47_9FIRM</name>
<feature type="domain" description="YqgF/RNase H-like" evidence="6">
    <location>
        <begin position="1"/>
        <end position="104"/>
    </location>
</feature>
<evidence type="ECO:0000313" key="7">
    <source>
        <dbReference type="EMBL" id="AWY98784.1"/>
    </source>
</evidence>
<dbReference type="EMBL" id="CP030280">
    <property type="protein sequence ID" value="AWY98784.1"/>
    <property type="molecule type" value="Genomic_DNA"/>
</dbReference>
<dbReference type="GO" id="GO:0004518">
    <property type="term" value="F:nuclease activity"/>
    <property type="evidence" value="ECO:0007669"/>
    <property type="project" value="UniProtKB-KW"/>
</dbReference>
<keyword evidence="1 5" id="KW-0963">Cytoplasm</keyword>
<dbReference type="InterPro" id="IPR006641">
    <property type="entry name" value="YqgF/RNaseH-like_dom"/>
</dbReference>
<evidence type="ECO:0000256" key="5">
    <source>
        <dbReference type="HAMAP-Rule" id="MF_00651"/>
    </source>
</evidence>
<dbReference type="KEGG" id="blau:DQQ01_12220"/>
<organism evidence="7 8">
    <name type="scientific">Blautia argi</name>
    <dbReference type="NCBI Taxonomy" id="1912897"/>
    <lineage>
        <taxon>Bacteria</taxon>
        <taxon>Bacillati</taxon>
        <taxon>Bacillota</taxon>
        <taxon>Clostridia</taxon>
        <taxon>Lachnospirales</taxon>
        <taxon>Lachnospiraceae</taxon>
        <taxon>Blautia</taxon>
    </lineage>
</organism>
<dbReference type="PANTHER" id="PTHR33317:SF4">
    <property type="entry name" value="POLYNUCLEOTIDYL TRANSFERASE, RIBONUCLEASE H-LIKE SUPERFAMILY PROTEIN"/>
    <property type="match status" value="1"/>
</dbReference>
<gene>
    <name evidence="7" type="ORF">DQQ01_12220</name>
</gene>
<reference evidence="8" key="1">
    <citation type="submission" date="2018-06" db="EMBL/GenBank/DDBJ databases">
        <title>Description of Blautia argi sp. nov., a new anaerobic isolated from dog feces.</title>
        <authorList>
            <person name="Chang Y.-H."/>
            <person name="Paek J."/>
            <person name="Shin Y."/>
        </authorList>
    </citation>
    <scope>NUCLEOTIDE SEQUENCE [LARGE SCALE GENOMIC DNA]</scope>
    <source>
        <strain evidence="8">KCTC 15426</strain>
    </source>
</reference>
<dbReference type="Gene3D" id="3.30.420.140">
    <property type="entry name" value="YqgF/RNase H-like domain"/>
    <property type="match status" value="1"/>
</dbReference>
<dbReference type="InterPro" id="IPR012337">
    <property type="entry name" value="RNaseH-like_sf"/>
</dbReference>
<sequence length="144" mass="16421">MRIMGLDYGSKTIGVAVSDPLGLTAQGVEIIRREEENKLRKSLRRVEELVKKYEVEKIVLGFPKNMNNTIGERAEKSLQLKETLERRLGLPVVMWDERLTTVEANRTLMETGVRRENRGKYVDMIAAVFILQGYLDAKANPDTV</sequence>
<keyword evidence="4 5" id="KW-0378">Hydrolase</keyword>
<evidence type="ECO:0000256" key="2">
    <source>
        <dbReference type="ARBA" id="ARBA00022517"/>
    </source>
</evidence>
<dbReference type="SMART" id="SM00732">
    <property type="entry name" value="YqgFc"/>
    <property type="match status" value="1"/>
</dbReference>
<dbReference type="InterPro" id="IPR037027">
    <property type="entry name" value="YqgF/RNaseH-like_dom_sf"/>
</dbReference>
<comment type="similarity">
    <text evidence="5">Belongs to the YqgF HJR family.</text>
</comment>
<dbReference type="EC" id="3.1.-.-" evidence="5"/>
<dbReference type="PANTHER" id="PTHR33317">
    <property type="entry name" value="POLYNUCLEOTIDYL TRANSFERASE, RIBONUCLEASE H-LIKE SUPERFAMILY PROTEIN"/>
    <property type="match status" value="1"/>
</dbReference>
<evidence type="ECO:0000256" key="1">
    <source>
        <dbReference type="ARBA" id="ARBA00022490"/>
    </source>
</evidence>
<evidence type="ECO:0000256" key="4">
    <source>
        <dbReference type="ARBA" id="ARBA00022801"/>
    </source>
</evidence>
<keyword evidence="3 5" id="KW-0540">Nuclease</keyword>
<comment type="subcellular location">
    <subcellularLocation>
        <location evidence="5">Cytoplasm</location>
    </subcellularLocation>
</comment>
<dbReference type="OrthoDB" id="9796140at2"/>
<keyword evidence="8" id="KW-1185">Reference proteome</keyword>
<proteinExistence type="inferred from homology"/>
<dbReference type="CDD" id="cd16964">
    <property type="entry name" value="YqgF"/>
    <property type="match status" value="1"/>
</dbReference>
<dbReference type="Proteomes" id="UP000250003">
    <property type="component" value="Chromosome"/>
</dbReference>
<dbReference type="Pfam" id="PF03652">
    <property type="entry name" value="RuvX"/>
    <property type="match status" value="1"/>
</dbReference>
<protein>
    <recommendedName>
        <fullName evidence="5">Putative pre-16S rRNA nuclease</fullName>
        <ecNumber evidence="5">3.1.-.-</ecNumber>
    </recommendedName>
</protein>
<evidence type="ECO:0000256" key="3">
    <source>
        <dbReference type="ARBA" id="ARBA00022722"/>
    </source>
</evidence>
<dbReference type="GO" id="GO:0005829">
    <property type="term" value="C:cytosol"/>
    <property type="evidence" value="ECO:0007669"/>
    <property type="project" value="TreeGrafter"/>
</dbReference>
<comment type="function">
    <text evidence="5">Could be a nuclease involved in processing of the 5'-end of pre-16S rRNA.</text>
</comment>
<dbReference type="RefSeq" id="WP_111920270.1">
    <property type="nucleotide sequence ID" value="NZ_CAUWHR010000010.1"/>
</dbReference>
<dbReference type="InterPro" id="IPR005227">
    <property type="entry name" value="YqgF"/>
</dbReference>
<evidence type="ECO:0000259" key="6">
    <source>
        <dbReference type="SMART" id="SM00732"/>
    </source>
</evidence>
<dbReference type="GO" id="GO:0016788">
    <property type="term" value="F:hydrolase activity, acting on ester bonds"/>
    <property type="evidence" value="ECO:0007669"/>
    <property type="project" value="UniProtKB-UniRule"/>
</dbReference>
<dbReference type="AlphaFoldDB" id="A0A2Z4UD47"/>
<keyword evidence="2 5" id="KW-0690">Ribosome biogenesis</keyword>
<evidence type="ECO:0000313" key="8">
    <source>
        <dbReference type="Proteomes" id="UP000250003"/>
    </source>
</evidence>